<keyword evidence="3" id="KW-0808">Transferase</keyword>
<feature type="domain" description="Methyltransferase FkbM" evidence="2">
    <location>
        <begin position="374"/>
        <end position="539"/>
    </location>
</feature>
<organism evidence="3 4">
    <name type="scientific">Tumidithrix elongata BACA0141</name>
    <dbReference type="NCBI Taxonomy" id="2716417"/>
    <lineage>
        <taxon>Bacteria</taxon>
        <taxon>Bacillati</taxon>
        <taxon>Cyanobacteriota</taxon>
        <taxon>Cyanophyceae</taxon>
        <taxon>Pseudanabaenales</taxon>
        <taxon>Pseudanabaenaceae</taxon>
        <taxon>Tumidithrix</taxon>
        <taxon>Tumidithrix elongata</taxon>
    </lineage>
</organism>
<gene>
    <name evidence="3" type="ORF">V2H45_01675</name>
</gene>
<dbReference type="RefSeq" id="WP_330481872.1">
    <property type="nucleotide sequence ID" value="NZ_JAZBJZ010000003.1"/>
</dbReference>
<dbReference type="Proteomes" id="UP001333818">
    <property type="component" value="Unassembled WGS sequence"/>
</dbReference>
<keyword evidence="3" id="KW-0489">Methyltransferase</keyword>
<dbReference type="PANTHER" id="PTHR22916">
    <property type="entry name" value="GLYCOSYLTRANSFERASE"/>
    <property type="match status" value="1"/>
</dbReference>
<dbReference type="InterPro" id="IPR029044">
    <property type="entry name" value="Nucleotide-diphossugar_trans"/>
</dbReference>
<dbReference type="GO" id="GO:0032259">
    <property type="term" value="P:methylation"/>
    <property type="evidence" value="ECO:0007669"/>
    <property type="project" value="UniProtKB-KW"/>
</dbReference>
<dbReference type="EMBL" id="JAZBJZ010000003">
    <property type="protein sequence ID" value="MEE3715450.1"/>
    <property type="molecule type" value="Genomic_DNA"/>
</dbReference>
<dbReference type="NCBIfam" id="TIGR01444">
    <property type="entry name" value="fkbM_fam"/>
    <property type="match status" value="1"/>
</dbReference>
<name>A0AAW9PW44_9CYAN</name>
<comment type="caution">
    <text evidence="3">The sequence shown here is derived from an EMBL/GenBank/DDBJ whole genome shotgun (WGS) entry which is preliminary data.</text>
</comment>
<evidence type="ECO:0000313" key="3">
    <source>
        <dbReference type="EMBL" id="MEE3715450.1"/>
    </source>
</evidence>
<dbReference type="Gene3D" id="3.90.550.10">
    <property type="entry name" value="Spore Coat Polysaccharide Biosynthesis Protein SpsA, Chain A"/>
    <property type="match status" value="1"/>
</dbReference>
<dbReference type="Gene3D" id="3.40.50.150">
    <property type="entry name" value="Vaccinia Virus protein VP39"/>
    <property type="match status" value="1"/>
</dbReference>
<evidence type="ECO:0000259" key="2">
    <source>
        <dbReference type="Pfam" id="PF05050"/>
    </source>
</evidence>
<dbReference type="SUPFAM" id="SSF53335">
    <property type="entry name" value="S-adenosyl-L-methionine-dependent methyltransferases"/>
    <property type="match status" value="1"/>
</dbReference>
<dbReference type="AlphaFoldDB" id="A0AAW9PW44"/>
<dbReference type="InterPro" id="IPR001173">
    <property type="entry name" value="Glyco_trans_2-like"/>
</dbReference>
<dbReference type="InterPro" id="IPR006342">
    <property type="entry name" value="FkbM_mtfrase"/>
</dbReference>
<feature type="domain" description="Glycosyltransferase 2-like" evidence="1">
    <location>
        <begin position="9"/>
        <end position="133"/>
    </location>
</feature>
<keyword evidence="4" id="KW-1185">Reference proteome</keyword>
<evidence type="ECO:0000313" key="4">
    <source>
        <dbReference type="Proteomes" id="UP001333818"/>
    </source>
</evidence>
<dbReference type="SUPFAM" id="SSF53448">
    <property type="entry name" value="Nucleotide-diphospho-sugar transferases"/>
    <property type="match status" value="1"/>
</dbReference>
<accession>A0AAW9PW44</accession>
<dbReference type="Pfam" id="PF00535">
    <property type="entry name" value="Glycos_transf_2"/>
    <property type="match status" value="1"/>
</dbReference>
<evidence type="ECO:0000259" key="1">
    <source>
        <dbReference type="Pfam" id="PF00535"/>
    </source>
</evidence>
<proteinExistence type="predicted"/>
<sequence length="564" mass="64718">MCDQLPLVSIGLPVYNGEKFVRQSLDSLVTQSYPCFELIISDNASTDLTQEICLEYAAKYPQIKYFRNLNNLGATYNFNHVLELSTGEYFMWASCDDLWEPSYVSTMVDLLHTTPKAVLAFSTLDSITYENGDFVKAYPDILEIPSEAPYQRLSNYINQEEFLGKANFIHGLMRVNAIHSIEGIKLWGKGHLGADMLIVFRLLSLGNFVVSKDLLFHKRHGGSSDPSEQSHQWGKSKLADLQQVSLSIKDWYGYFYGYAHIIDLTNLLTIKEKAKLKFMVLKRFGQICWRQIKPVLITPIAIKARSILDRAISKSKQILKPKHLDSLSKTSKTSTLLEQNILGQKVSYAQCGEDLIVDFLFSCELKKSNFTYLDIGSYHPTQLSNTYLFYQKGCRGVCVEPDPTLFNEIKKLREEDICLNVGIGVDRNTQADFYIMTARTLNTFSKVEAERYASFGSFKIEEVIQVPLININELIHQHFPNCPNFISIDIEGLDFEVLKTFDFSRFRPEVFCVETKTYAEDKTERKLYEIIELMNSKGYFVYADTYINSIFVDKEAWKNRQSVT</sequence>
<dbReference type="InterPro" id="IPR029063">
    <property type="entry name" value="SAM-dependent_MTases_sf"/>
</dbReference>
<reference evidence="3" key="1">
    <citation type="submission" date="2024-01" db="EMBL/GenBank/DDBJ databases">
        <title>Bank of Algae and Cyanobacteria of the Azores (BACA) strain genomes.</title>
        <authorList>
            <person name="Luz R."/>
            <person name="Cordeiro R."/>
            <person name="Fonseca A."/>
            <person name="Goncalves V."/>
        </authorList>
    </citation>
    <scope>NUCLEOTIDE SEQUENCE</scope>
    <source>
        <strain evidence="3">BACA0141</strain>
    </source>
</reference>
<protein>
    <submittedName>
        <fullName evidence="3">FkbM family methyltransferase</fullName>
    </submittedName>
</protein>
<dbReference type="Pfam" id="PF05050">
    <property type="entry name" value="Methyltransf_21"/>
    <property type="match status" value="1"/>
</dbReference>
<dbReference type="GO" id="GO:0008168">
    <property type="term" value="F:methyltransferase activity"/>
    <property type="evidence" value="ECO:0007669"/>
    <property type="project" value="UniProtKB-KW"/>
</dbReference>
<dbReference type="PANTHER" id="PTHR22916:SF56">
    <property type="entry name" value="GLYCOSYL TRANSFERASE"/>
    <property type="match status" value="1"/>
</dbReference>